<evidence type="ECO:0000313" key="3">
    <source>
        <dbReference type="EMBL" id="GAT68755.1"/>
    </source>
</evidence>
<dbReference type="PANTHER" id="PTHR30007">
    <property type="entry name" value="PHP DOMAIN PROTEIN"/>
    <property type="match status" value="1"/>
</dbReference>
<dbReference type="InterPro" id="IPR025161">
    <property type="entry name" value="IS402-like_dom"/>
</dbReference>
<dbReference type="Pfam" id="PF13340">
    <property type="entry name" value="DUF4096"/>
    <property type="match status" value="1"/>
</dbReference>
<name>A0A161LMV3_9ACTN</name>
<keyword evidence="4" id="KW-1185">Reference proteome</keyword>
<dbReference type="AlphaFoldDB" id="A0A161LMV3"/>
<dbReference type="NCBIfam" id="NF033580">
    <property type="entry name" value="transpos_IS5_3"/>
    <property type="match status" value="1"/>
</dbReference>
<accession>A0A161LMV3</accession>
<dbReference type="EMBL" id="BDCX01000011">
    <property type="protein sequence ID" value="GAT68755.1"/>
    <property type="molecule type" value="Genomic_DNA"/>
</dbReference>
<proteinExistence type="predicted"/>
<dbReference type="GO" id="GO:0003677">
    <property type="term" value="F:DNA binding"/>
    <property type="evidence" value="ECO:0007669"/>
    <property type="project" value="InterPro"/>
</dbReference>
<dbReference type="Proteomes" id="UP000077701">
    <property type="component" value="Unassembled WGS sequence"/>
</dbReference>
<organism evidence="3 4">
    <name type="scientific">Planomonospora sphaerica</name>
    <dbReference type="NCBI Taxonomy" id="161355"/>
    <lineage>
        <taxon>Bacteria</taxon>
        <taxon>Bacillati</taxon>
        <taxon>Actinomycetota</taxon>
        <taxon>Actinomycetes</taxon>
        <taxon>Streptosporangiales</taxon>
        <taxon>Streptosporangiaceae</taxon>
        <taxon>Planomonospora</taxon>
    </lineage>
</organism>
<reference evidence="3 4" key="1">
    <citation type="journal article" date="2016" name="Genome Announc.">
        <title>Draft Genome Sequence of Planomonospora sphaerica JCM9374, a Rare Actinomycete.</title>
        <authorList>
            <person name="Dohra H."/>
            <person name="Suzuki T."/>
            <person name="Inoue Y."/>
            <person name="Kodani S."/>
        </authorList>
    </citation>
    <scope>NUCLEOTIDE SEQUENCE [LARGE SCALE GENOMIC DNA]</scope>
    <source>
        <strain evidence="3 4">JCM 9374</strain>
    </source>
</reference>
<protein>
    <submittedName>
        <fullName evidence="3">Transposase</fullName>
    </submittedName>
</protein>
<dbReference type="STRING" id="161355.PS9374_04420"/>
<dbReference type="Pfam" id="PF01609">
    <property type="entry name" value="DDE_Tnp_1"/>
    <property type="match status" value="1"/>
</dbReference>
<sequence length="283" mass="31291">MCWDDRVSERKPYPSDLSDEQWALIEPVLTAWKAAHPSVSGHQGTYTMREIVNAILYQGRTGVQWEYLPHDLPPKSATYYYFAKWRDDGTAQVICDLLRWYLRESKGRKADPSLVVLDTQSVHAAAGVPAATTGTDAAKKVPGRKRGLATDTFGLVIAAVVLAASAHDNTAGTALLDRVAAQTGGSVTKALADQGFKNTVVAHGATLGIDVEIVERNRADTGFVPQPTRWIVEQTYGTLMLHRRLVRDYEHRPATSESRVYWAMTDVMARRLTRAPAPSWRST</sequence>
<reference evidence="4" key="2">
    <citation type="submission" date="2016-04" db="EMBL/GenBank/DDBJ databases">
        <title>Planomonospora sphaerica JCM9374 whole genome shotgun sequence.</title>
        <authorList>
            <person name="Suzuki T."/>
            <person name="Dohra H."/>
            <person name="Kodani S."/>
        </authorList>
    </citation>
    <scope>NUCLEOTIDE SEQUENCE [LARGE SCALE GENOMIC DNA]</scope>
    <source>
        <strain evidence="4">JCM 9374</strain>
    </source>
</reference>
<evidence type="ECO:0000313" key="4">
    <source>
        <dbReference type="Proteomes" id="UP000077701"/>
    </source>
</evidence>
<dbReference type="GO" id="GO:0006313">
    <property type="term" value="P:DNA transposition"/>
    <property type="evidence" value="ECO:0007669"/>
    <property type="project" value="InterPro"/>
</dbReference>
<gene>
    <name evidence="3" type="ORF">PS9374_04420</name>
</gene>
<evidence type="ECO:0000259" key="1">
    <source>
        <dbReference type="Pfam" id="PF01609"/>
    </source>
</evidence>
<feature type="domain" description="Insertion element IS402-like" evidence="2">
    <location>
        <begin position="17"/>
        <end position="93"/>
    </location>
</feature>
<dbReference type="PANTHER" id="PTHR30007:SF0">
    <property type="entry name" value="TRANSPOSASE"/>
    <property type="match status" value="1"/>
</dbReference>
<feature type="domain" description="Transposase IS4-like" evidence="1">
    <location>
        <begin position="111"/>
        <end position="240"/>
    </location>
</feature>
<comment type="caution">
    <text evidence="3">The sequence shown here is derived from an EMBL/GenBank/DDBJ whole genome shotgun (WGS) entry which is preliminary data.</text>
</comment>
<evidence type="ECO:0000259" key="2">
    <source>
        <dbReference type="Pfam" id="PF13340"/>
    </source>
</evidence>
<dbReference type="InterPro" id="IPR002559">
    <property type="entry name" value="Transposase_11"/>
</dbReference>
<dbReference type="GO" id="GO:0004803">
    <property type="term" value="F:transposase activity"/>
    <property type="evidence" value="ECO:0007669"/>
    <property type="project" value="InterPro"/>
</dbReference>